<dbReference type="GO" id="GO:0004725">
    <property type="term" value="F:protein tyrosine phosphatase activity"/>
    <property type="evidence" value="ECO:0007669"/>
    <property type="project" value="UniProtKB-EC"/>
</dbReference>
<dbReference type="RefSeq" id="WP_043115070.1">
    <property type="nucleotide sequence ID" value="NZ_QQAV01000002.1"/>
</dbReference>
<dbReference type="AlphaFoldDB" id="A0A370FK48"/>
<comment type="caution">
    <text evidence="8">The sequence shown here is derived from an EMBL/GenBank/DDBJ whole genome shotgun (WGS) entry which is preliminary data.</text>
</comment>
<dbReference type="InterPro" id="IPR017867">
    <property type="entry name" value="Tyr_phospatase_low_mol_wt"/>
</dbReference>
<dbReference type="Gene3D" id="3.40.50.2300">
    <property type="match status" value="1"/>
</dbReference>
<gene>
    <name evidence="8" type="ORF">DFR41_102142</name>
</gene>
<evidence type="ECO:0000256" key="2">
    <source>
        <dbReference type="ARBA" id="ARBA00013064"/>
    </source>
</evidence>
<protein>
    <recommendedName>
        <fullName evidence="2">protein-tyrosine-phosphatase</fullName>
        <ecNumber evidence="2">3.1.3.48</ecNumber>
    </recommendedName>
</protein>
<evidence type="ECO:0000256" key="4">
    <source>
        <dbReference type="ARBA" id="ARBA00022912"/>
    </source>
</evidence>
<dbReference type="Proteomes" id="UP000255265">
    <property type="component" value="Unassembled WGS sequence"/>
</dbReference>
<dbReference type="EMBL" id="QQAV01000002">
    <property type="protein sequence ID" value="RDI27110.1"/>
    <property type="molecule type" value="Genomic_DNA"/>
</dbReference>
<comment type="similarity">
    <text evidence="1">Belongs to the low molecular weight phosphotyrosine protein phosphatase family.</text>
</comment>
<dbReference type="PANTHER" id="PTHR11717">
    <property type="entry name" value="LOW MOLECULAR WEIGHT PROTEIN TYROSINE PHOSPHATASE"/>
    <property type="match status" value="1"/>
</dbReference>
<dbReference type="InterPro" id="IPR023485">
    <property type="entry name" value="Ptyr_pPase"/>
</dbReference>
<proteinExistence type="inferred from homology"/>
<evidence type="ECO:0000313" key="8">
    <source>
        <dbReference type="EMBL" id="RDI27110.1"/>
    </source>
</evidence>
<evidence type="ECO:0000256" key="1">
    <source>
        <dbReference type="ARBA" id="ARBA00011063"/>
    </source>
</evidence>
<keyword evidence="9" id="KW-1185">Reference proteome</keyword>
<comment type="catalytic activity">
    <reaction evidence="5">
        <text>O-phospho-L-tyrosyl-[protein] + H2O = L-tyrosyl-[protein] + phosphate</text>
        <dbReference type="Rhea" id="RHEA:10684"/>
        <dbReference type="Rhea" id="RHEA-COMP:10136"/>
        <dbReference type="Rhea" id="RHEA-COMP:20101"/>
        <dbReference type="ChEBI" id="CHEBI:15377"/>
        <dbReference type="ChEBI" id="CHEBI:43474"/>
        <dbReference type="ChEBI" id="CHEBI:46858"/>
        <dbReference type="ChEBI" id="CHEBI:61978"/>
        <dbReference type="EC" id="3.1.3.48"/>
    </reaction>
</comment>
<keyword evidence="4" id="KW-0904">Protein phosphatase</keyword>
<feature type="domain" description="Phosphotyrosine protein phosphatase I" evidence="7">
    <location>
        <begin position="2"/>
        <end position="139"/>
    </location>
</feature>
<dbReference type="OrthoDB" id="9784339at2"/>
<evidence type="ECO:0000256" key="6">
    <source>
        <dbReference type="PIRSR" id="PIRSR617867-1"/>
    </source>
</evidence>
<evidence type="ECO:0000256" key="3">
    <source>
        <dbReference type="ARBA" id="ARBA00022801"/>
    </source>
</evidence>
<accession>A0A370FK48</accession>
<dbReference type="STRING" id="433924.NS331_02450"/>
<dbReference type="PRINTS" id="PR00719">
    <property type="entry name" value="LMWPTPASE"/>
</dbReference>
<dbReference type="CDD" id="cd16343">
    <property type="entry name" value="LMWPTP"/>
    <property type="match status" value="1"/>
</dbReference>
<dbReference type="InterPro" id="IPR050438">
    <property type="entry name" value="LMW_PTPase"/>
</dbReference>
<reference evidence="8 9" key="1">
    <citation type="submission" date="2018-07" db="EMBL/GenBank/DDBJ databases">
        <title>Genomic Encyclopedia of Type Strains, Phase IV (KMG-IV): sequencing the most valuable type-strain genomes for metagenomic binning, comparative biology and taxonomic classification.</title>
        <authorList>
            <person name="Goeker M."/>
        </authorList>
    </citation>
    <scope>NUCLEOTIDE SEQUENCE [LARGE SCALE GENOMIC DNA]</scope>
    <source>
        <strain evidence="8 9">DSM 21352</strain>
    </source>
</reference>
<organism evidence="8 9">
    <name type="scientific">Pseudacidovorax intermedius</name>
    <dbReference type="NCBI Taxonomy" id="433924"/>
    <lineage>
        <taxon>Bacteria</taxon>
        <taxon>Pseudomonadati</taxon>
        <taxon>Pseudomonadota</taxon>
        <taxon>Betaproteobacteria</taxon>
        <taxon>Burkholderiales</taxon>
        <taxon>Comamonadaceae</taxon>
        <taxon>Pseudacidovorax</taxon>
    </lineage>
</organism>
<dbReference type="SUPFAM" id="SSF52788">
    <property type="entry name" value="Phosphotyrosine protein phosphatases I"/>
    <property type="match status" value="1"/>
</dbReference>
<keyword evidence="3" id="KW-0378">Hydrolase</keyword>
<feature type="active site" evidence="6">
    <location>
        <position position="14"/>
    </location>
</feature>
<feature type="active site" description="Proton donor" evidence="6">
    <location>
        <position position="113"/>
    </location>
</feature>
<feature type="active site" description="Nucleophile" evidence="6">
    <location>
        <position position="8"/>
    </location>
</feature>
<name>A0A370FK48_9BURK</name>
<dbReference type="EC" id="3.1.3.48" evidence="2"/>
<evidence type="ECO:0000256" key="5">
    <source>
        <dbReference type="ARBA" id="ARBA00051722"/>
    </source>
</evidence>
<sequence length="144" mass="15642">MNSLLVLCVGNICRSPMAEALFAQQLPGLAVSSAGIGALIGHGADPTALALMSERGIDIGAHRARQVSLAMCQETDLILTMDDAQKRFVEQSYPFVRGKVYRLGDAARLNVPDPYKLGREAFENALQLIDAGVQTWTERIRKLS</sequence>
<dbReference type="SMART" id="SM00226">
    <property type="entry name" value="LMWPc"/>
    <property type="match status" value="1"/>
</dbReference>
<dbReference type="Pfam" id="PF01451">
    <property type="entry name" value="LMWPc"/>
    <property type="match status" value="1"/>
</dbReference>
<evidence type="ECO:0000259" key="7">
    <source>
        <dbReference type="SMART" id="SM00226"/>
    </source>
</evidence>
<evidence type="ECO:0000313" key="9">
    <source>
        <dbReference type="Proteomes" id="UP000255265"/>
    </source>
</evidence>
<dbReference type="InterPro" id="IPR036196">
    <property type="entry name" value="Ptyr_pPase_sf"/>
</dbReference>
<dbReference type="PANTHER" id="PTHR11717:SF31">
    <property type="entry name" value="LOW MOLECULAR WEIGHT PROTEIN-TYROSINE-PHOSPHATASE ETP-RELATED"/>
    <property type="match status" value="1"/>
</dbReference>